<proteinExistence type="predicted"/>
<sequence>MKNKGRKCWEQVRGHYRGMRQGNALFPEAYLSPSDQLGEAAGVTSLCETAINASAYHAKSTSCIYFAIIDEQGKTFSVPFFTYIGNMFRSFVDPPSLDRSSMKEKQKRESHHVNNSDQYHNTNGGSNGVQSNDSQIYYHHKSEISPQPNGPQNGGYTTSIYVGTKSESSRPSQMQSDSQYQQLQPNIYQQHPDQQYHQQSHQYYNHSSQRQQIPLHEQNGHNHSGSLSSGQFYSNSAENHGSSGEDIFLLQQRLASASINDAALVNGNGSMPFSSGMFPNQHLSSNSGVESPFPHHNFSNASYPSPVTVPSQGHFPHSNAMRGHALGSIMENGLYENDEEDAFSNHQRQHQMYNQQNHQHYQHQIGALAPHQQPPFVPLTRPQQSWGSGWTPPPSALSSETPASNGAPLSMAPPQKIYHVIPPPPPLTDSVFAGRRDVTQPSSVQESQIVSEKGTVRGFKNRVRAGIATFWAQPQDPILEYKTPIEPIVVVSFDISM</sequence>
<dbReference type="Proteomes" id="UP001283361">
    <property type="component" value="Unassembled WGS sequence"/>
</dbReference>
<feature type="region of interest" description="Disordered" evidence="1">
    <location>
        <begin position="381"/>
        <end position="409"/>
    </location>
</feature>
<dbReference type="AlphaFoldDB" id="A0AAE0XX13"/>
<organism evidence="2 3">
    <name type="scientific">Elysia crispata</name>
    <name type="common">lettuce slug</name>
    <dbReference type="NCBI Taxonomy" id="231223"/>
    <lineage>
        <taxon>Eukaryota</taxon>
        <taxon>Metazoa</taxon>
        <taxon>Spiralia</taxon>
        <taxon>Lophotrochozoa</taxon>
        <taxon>Mollusca</taxon>
        <taxon>Gastropoda</taxon>
        <taxon>Heterobranchia</taxon>
        <taxon>Euthyneura</taxon>
        <taxon>Panpulmonata</taxon>
        <taxon>Sacoglossa</taxon>
        <taxon>Placobranchoidea</taxon>
        <taxon>Plakobranchidae</taxon>
        <taxon>Elysia</taxon>
    </lineage>
</organism>
<feature type="region of interest" description="Disordered" evidence="1">
    <location>
        <begin position="216"/>
        <end position="242"/>
    </location>
</feature>
<keyword evidence="3" id="KW-1185">Reference proteome</keyword>
<gene>
    <name evidence="2" type="ORF">RRG08_040152</name>
</gene>
<evidence type="ECO:0000313" key="2">
    <source>
        <dbReference type="EMBL" id="KAK3719851.1"/>
    </source>
</evidence>
<name>A0AAE0XX13_9GAST</name>
<comment type="caution">
    <text evidence="2">The sequence shown here is derived from an EMBL/GenBank/DDBJ whole genome shotgun (WGS) entry which is preliminary data.</text>
</comment>
<accession>A0AAE0XX13</accession>
<protein>
    <submittedName>
        <fullName evidence="2">Uncharacterized protein</fullName>
    </submittedName>
</protein>
<feature type="compositionally biased region" description="Basic and acidic residues" evidence="1">
    <location>
        <begin position="100"/>
        <end position="114"/>
    </location>
</feature>
<feature type="compositionally biased region" description="Low complexity" evidence="1">
    <location>
        <begin position="221"/>
        <end position="230"/>
    </location>
</feature>
<feature type="compositionally biased region" description="Low complexity" evidence="1">
    <location>
        <begin position="172"/>
        <end position="181"/>
    </location>
</feature>
<evidence type="ECO:0000256" key="1">
    <source>
        <dbReference type="SAM" id="MobiDB-lite"/>
    </source>
</evidence>
<feature type="region of interest" description="Disordered" evidence="1">
    <location>
        <begin position="190"/>
        <end position="209"/>
    </location>
</feature>
<dbReference type="EMBL" id="JAWDGP010007412">
    <property type="protein sequence ID" value="KAK3719851.1"/>
    <property type="molecule type" value="Genomic_DNA"/>
</dbReference>
<feature type="compositionally biased region" description="Polar residues" evidence="1">
    <location>
        <begin position="115"/>
        <end position="135"/>
    </location>
</feature>
<feature type="region of interest" description="Disordered" evidence="1">
    <location>
        <begin position="94"/>
        <end position="181"/>
    </location>
</feature>
<feature type="compositionally biased region" description="Polar residues" evidence="1">
    <location>
        <begin position="231"/>
        <end position="242"/>
    </location>
</feature>
<reference evidence="2" key="1">
    <citation type="journal article" date="2023" name="G3 (Bethesda)">
        <title>A reference genome for the long-term kleptoplast-retaining sea slug Elysia crispata morphotype clarki.</title>
        <authorList>
            <person name="Eastman K.E."/>
            <person name="Pendleton A.L."/>
            <person name="Shaikh M.A."/>
            <person name="Suttiyut T."/>
            <person name="Ogas R."/>
            <person name="Tomko P."/>
            <person name="Gavelis G."/>
            <person name="Widhalm J.R."/>
            <person name="Wisecaver J.H."/>
        </authorList>
    </citation>
    <scope>NUCLEOTIDE SEQUENCE</scope>
    <source>
        <strain evidence="2">ECLA1</strain>
    </source>
</reference>
<feature type="compositionally biased region" description="Polar residues" evidence="1">
    <location>
        <begin position="144"/>
        <end position="171"/>
    </location>
</feature>
<evidence type="ECO:0000313" key="3">
    <source>
        <dbReference type="Proteomes" id="UP001283361"/>
    </source>
</evidence>